<evidence type="ECO:0000256" key="2">
    <source>
        <dbReference type="ARBA" id="ARBA00023015"/>
    </source>
</evidence>
<comment type="caution">
    <text evidence="6">The sequence shown here is derived from an EMBL/GenBank/DDBJ whole genome shotgun (WGS) entry which is preliminary data.</text>
</comment>
<dbReference type="CDD" id="cd05466">
    <property type="entry name" value="PBP2_LTTR_substrate"/>
    <property type="match status" value="1"/>
</dbReference>
<dbReference type="GO" id="GO:0005829">
    <property type="term" value="C:cytosol"/>
    <property type="evidence" value="ECO:0007669"/>
    <property type="project" value="TreeGrafter"/>
</dbReference>
<dbReference type="Gene3D" id="1.10.10.10">
    <property type="entry name" value="Winged helix-like DNA-binding domain superfamily/Winged helix DNA-binding domain"/>
    <property type="match status" value="1"/>
</dbReference>
<dbReference type="PRINTS" id="PR00039">
    <property type="entry name" value="HTHLYSR"/>
</dbReference>
<evidence type="ECO:0000313" key="6">
    <source>
        <dbReference type="EMBL" id="GGC61313.1"/>
    </source>
</evidence>
<keyword evidence="7" id="KW-1185">Reference proteome</keyword>
<dbReference type="InterPro" id="IPR000847">
    <property type="entry name" value="LysR_HTH_N"/>
</dbReference>
<evidence type="ECO:0000256" key="3">
    <source>
        <dbReference type="ARBA" id="ARBA00023125"/>
    </source>
</evidence>
<dbReference type="GO" id="GO:0003677">
    <property type="term" value="F:DNA binding"/>
    <property type="evidence" value="ECO:0007669"/>
    <property type="project" value="UniProtKB-KW"/>
</dbReference>
<evidence type="ECO:0000256" key="4">
    <source>
        <dbReference type="ARBA" id="ARBA00023163"/>
    </source>
</evidence>
<reference evidence="6" key="1">
    <citation type="journal article" date="2014" name="Int. J. Syst. Evol. Microbiol.">
        <title>Complete genome sequence of Corynebacterium casei LMG S-19264T (=DSM 44701T), isolated from a smear-ripened cheese.</title>
        <authorList>
            <consortium name="US DOE Joint Genome Institute (JGI-PGF)"/>
            <person name="Walter F."/>
            <person name="Albersmeier A."/>
            <person name="Kalinowski J."/>
            <person name="Ruckert C."/>
        </authorList>
    </citation>
    <scope>NUCLEOTIDE SEQUENCE</scope>
    <source>
        <strain evidence="6">CGMCC 1.12919</strain>
    </source>
</reference>
<dbReference type="InterPro" id="IPR036388">
    <property type="entry name" value="WH-like_DNA-bd_sf"/>
</dbReference>
<dbReference type="RefSeq" id="WP_188608988.1">
    <property type="nucleotide sequence ID" value="NZ_BMGG01000003.1"/>
</dbReference>
<reference evidence="6" key="2">
    <citation type="submission" date="2020-09" db="EMBL/GenBank/DDBJ databases">
        <authorList>
            <person name="Sun Q."/>
            <person name="Zhou Y."/>
        </authorList>
    </citation>
    <scope>NUCLEOTIDE SEQUENCE</scope>
    <source>
        <strain evidence="6">CGMCC 1.12919</strain>
    </source>
</reference>
<sequence>MRTLNLDQLNTFVDVIELGSFSAAAERQELSQPAVSLQIRQLERRLGVPLIERVGRTAKPTAAGADLLAHAAQIDAAVAAALDAMTQYRSDAMGRVRLGTGATACIFMLPPILRQLREQFPDFEIAVSTGNSGDVVRAVEENTIDIGLVTLPASGRMLEVTPLLRDEFVLIAPPGAPMPRRPAPSEVARMPLLMFEGGNTRRITDEWFARGQAPLRPAMSLGSVEAIKELVSAGLGYAVLPAMAVRPTDGGARFSVRPLAPRLYRTLAIVVRRDKRMTRGLRELDRALRRLATQGAD</sequence>
<keyword evidence="3" id="KW-0238">DNA-binding</keyword>
<evidence type="ECO:0000259" key="5">
    <source>
        <dbReference type="PROSITE" id="PS50931"/>
    </source>
</evidence>
<keyword evidence="2" id="KW-0805">Transcription regulation</keyword>
<dbReference type="Pfam" id="PF00126">
    <property type="entry name" value="HTH_1"/>
    <property type="match status" value="1"/>
</dbReference>
<dbReference type="PROSITE" id="PS50931">
    <property type="entry name" value="HTH_LYSR"/>
    <property type="match status" value="1"/>
</dbReference>
<organism evidence="6 7">
    <name type="scientific">Chelatococcus reniformis</name>
    <dbReference type="NCBI Taxonomy" id="1494448"/>
    <lineage>
        <taxon>Bacteria</taxon>
        <taxon>Pseudomonadati</taxon>
        <taxon>Pseudomonadota</taxon>
        <taxon>Alphaproteobacteria</taxon>
        <taxon>Hyphomicrobiales</taxon>
        <taxon>Chelatococcaceae</taxon>
        <taxon>Chelatococcus</taxon>
    </lineage>
</organism>
<dbReference type="EMBL" id="BMGG01000003">
    <property type="protein sequence ID" value="GGC61313.1"/>
    <property type="molecule type" value="Genomic_DNA"/>
</dbReference>
<protein>
    <submittedName>
        <fullName evidence="6">LysR family transcriptional regulator</fullName>
    </submittedName>
</protein>
<comment type="similarity">
    <text evidence="1">Belongs to the LysR transcriptional regulatory family.</text>
</comment>
<dbReference type="AlphaFoldDB" id="A0A916U5U2"/>
<dbReference type="Gene3D" id="3.40.190.10">
    <property type="entry name" value="Periplasmic binding protein-like II"/>
    <property type="match status" value="2"/>
</dbReference>
<dbReference type="PANTHER" id="PTHR30419">
    <property type="entry name" value="HTH-TYPE TRANSCRIPTIONAL REGULATOR YBHD"/>
    <property type="match status" value="1"/>
</dbReference>
<dbReference type="Proteomes" id="UP000637002">
    <property type="component" value="Unassembled WGS sequence"/>
</dbReference>
<dbReference type="SUPFAM" id="SSF46785">
    <property type="entry name" value="Winged helix' DNA-binding domain"/>
    <property type="match status" value="1"/>
</dbReference>
<evidence type="ECO:0000313" key="7">
    <source>
        <dbReference type="Proteomes" id="UP000637002"/>
    </source>
</evidence>
<evidence type="ECO:0000256" key="1">
    <source>
        <dbReference type="ARBA" id="ARBA00009437"/>
    </source>
</evidence>
<dbReference type="Pfam" id="PF03466">
    <property type="entry name" value="LysR_substrate"/>
    <property type="match status" value="1"/>
</dbReference>
<dbReference type="GO" id="GO:0003700">
    <property type="term" value="F:DNA-binding transcription factor activity"/>
    <property type="evidence" value="ECO:0007669"/>
    <property type="project" value="InterPro"/>
</dbReference>
<dbReference type="InterPro" id="IPR050950">
    <property type="entry name" value="HTH-type_LysR_regulators"/>
</dbReference>
<name>A0A916U5U2_9HYPH</name>
<dbReference type="InterPro" id="IPR036390">
    <property type="entry name" value="WH_DNA-bd_sf"/>
</dbReference>
<dbReference type="SUPFAM" id="SSF53850">
    <property type="entry name" value="Periplasmic binding protein-like II"/>
    <property type="match status" value="1"/>
</dbReference>
<gene>
    <name evidence="6" type="ORF">GCM10010994_19840</name>
</gene>
<accession>A0A916U5U2</accession>
<dbReference type="InterPro" id="IPR005119">
    <property type="entry name" value="LysR_subst-bd"/>
</dbReference>
<feature type="domain" description="HTH lysR-type" evidence="5">
    <location>
        <begin position="4"/>
        <end position="61"/>
    </location>
</feature>
<proteinExistence type="inferred from homology"/>
<keyword evidence="4" id="KW-0804">Transcription</keyword>
<dbReference type="FunFam" id="1.10.10.10:FF:000001">
    <property type="entry name" value="LysR family transcriptional regulator"/>
    <property type="match status" value="1"/>
</dbReference>